<organism evidence="2 3">
    <name type="scientific">Actinoallomurus vinaceus</name>
    <dbReference type="NCBI Taxonomy" id="1080074"/>
    <lineage>
        <taxon>Bacteria</taxon>
        <taxon>Bacillati</taxon>
        <taxon>Actinomycetota</taxon>
        <taxon>Actinomycetes</taxon>
        <taxon>Streptosporangiales</taxon>
        <taxon>Thermomonosporaceae</taxon>
        <taxon>Actinoallomurus</taxon>
    </lineage>
</organism>
<name>A0ABP8U1X7_9ACTN</name>
<feature type="compositionally biased region" description="Pro residues" evidence="1">
    <location>
        <begin position="375"/>
        <end position="387"/>
    </location>
</feature>
<dbReference type="InterPro" id="IPR013325">
    <property type="entry name" value="RNA_pol_sigma_r2"/>
</dbReference>
<feature type="region of interest" description="Disordered" evidence="1">
    <location>
        <begin position="205"/>
        <end position="267"/>
    </location>
</feature>
<dbReference type="Gene3D" id="1.10.1740.10">
    <property type="match status" value="1"/>
</dbReference>
<evidence type="ECO:0000256" key="1">
    <source>
        <dbReference type="SAM" id="MobiDB-lite"/>
    </source>
</evidence>
<feature type="region of interest" description="Disordered" evidence="1">
    <location>
        <begin position="298"/>
        <end position="421"/>
    </location>
</feature>
<accession>A0ABP8U1X7</accession>
<proteinExistence type="predicted"/>
<feature type="compositionally biased region" description="Pro residues" evidence="1">
    <location>
        <begin position="328"/>
        <end position="341"/>
    </location>
</feature>
<evidence type="ECO:0000313" key="3">
    <source>
        <dbReference type="Proteomes" id="UP001501442"/>
    </source>
</evidence>
<evidence type="ECO:0000313" key="2">
    <source>
        <dbReference type="EMBL" id="GAA4620363.1"/>
    </source>
</evidence>
<gene>
    <name evidence="2" type="ORF">GCM10023196_004050</name>
</gene>
<sequence>MSLTEDLRAGAPGAYAALYDEHAGSLQIYCHVMLGDRAAEAVRDAFVAVARNPDSVPADEDTLPVWLHAVARAECVRHGAFVRKPATTPMSDPMWRALAGLEPEDRDVLALAISLVPEEIAWILNMAPDTAATLIQGSRRRLEHALSVGHGQEAHDPVVLTSFDEDTLRRLIRRRCEPSEDQSERVLAACAAVEGTPDETLIFDADGMPVVPDPPSETDDEPAHAFPKASPDPDATPTPEDDAATSAEPAESDETPASRAGRAERRKEFRGRRIEGLLQAAALAALVLVAMGVMAVRSDHSSEGSSGDKGTGLSHHRKRTAGPSVRATPPPRMPPSAPPVAVPSTVPSTDPGLSFPPDDSTGGQPSPSALFSDSPFPPSPPVLPNPPAHHSKTPTPPPPTPSPTPTGKDSGSPTPTPSHRR</sequence>
<feature type="compositionally biased region" description="Low complexity" evidence="1">
    <location>
        <begin position="365"/>
        <end position="374"/>
    </location>
</feature>
<dbReference type="SUPFAM" id="SSF88946">
    <property type="entry name" value="Sigma2 domain of RNA polymerase sigma factors"/>
    <property type="match status" value="1"/>
</dbReference>
<dbReference type="EMBL" id="BAABHK010000001">
    <property type="protein sequence ID" value="GAA4620363.1"/>
    <property type="molecule type" value="Genomic_DNA"/>
</dbReference>
<feature type="compositionally biased region" description="Pro residues" evidence="1">
    <location>
        <begin position="394"/>
        <end position="404"/>
    </location>
</feature>
<dbReference type="Proteomes" id="UP001501442">
    <property type="component" value="Unassembled WGS sequence"/>
</dbReference>
<keyword evidence="3" id="KW-1185">Reference proteome</keyword>
<protein>
    <submittedName>
        <fullName evidence="2">Uncharacterized protein</fullName>
    </submittedName>
</protein>
<dbReference type="PRINTS" id="PR01217">
    <property type="entry name" value="PRICHEXTENSN"/>
</dbReference>
<comment type="caution">
    <text evidence="2">The sequence shown here is derived from an EMBL/GenBank/DDBJ whole genome shotgun (WGS) entry which is preliminary data.</text>
</comment>
<dbReference type="RefSeq" id="WP_345428706.1">
    <property type="nucleotide sequence ID" value="NZ_BAABHK010000001.1"/>
</dbReference>
<reference evidence="3" key="1">
    <citation type="journal article" date="2019" name="Int. J. Syst. Evol. Microbiol.">
        <title>The Global Catalogue of Microorganisms (GCM) 10K type strain sequencing project: providing services to taxonomists for standard genome sequencing and annotation.</title>
        <authorList>
            <consortium name="The Broad Institute Genomics Platform"/>
            <consortium name="The Broad Institute Genome Sequencing Center for Infectious Disease"/>
            <person name="Wu L."/>
            <person name="Ma J."/>
        </authorList>
    </citation>
    <scope>NUCLEOTIDE SEQUENCE [LARGE SCALE GENOMIC DNA]</scope>
    <source>
        <strain evidence="3">JCM 17939</strain>
    </source>
</reference>